<dbReference type="GO" id="GO:0003779">
    <property type="term" value="F:actin binding"/>
    <property type="evidence" value="ECO:0007669"/>
    <property type="project" value="UniProtKB-KW"/>
</dbReference>
<keyword evidence="12" id="KW-0479">Metal-binding</keyword>
<feature type="domain" description="Ig-like" evidence="30">
    <location>
        <begin position="28"/>
        <end position="117"/>
    </location>
</feature>
<feature type="domain" description="Ig-like" evidence="30">
    <location>
        <begin position="1026"/>
        <end position="1110"/>
    </location>
</feature>
<dbReference type="PROSITE" id="PS00108">
    <property type="entry name" value="PROTEIN_KINASE_ST"/>
    <property type="match status" value="1"/>
</dbReference>
<feature type="domain" description="Ig-like" evidence="30">
    <location>
        <begin position="152"/>
        <end position="240"/>
    </location>
</feature>
<accession>A0A674EAN6</accession>
<evidence type="ECO:0000256" key="16">
    <source>
        <dbReference type="ARBA" id="ARBA00022837"/>
    </source>
</evidence>
<evidence type="ECO:0000256" key="28">
    <source>
        <dbReference type="SAM" id="MobiDB-lite"/>
    </source>
</evidence>
<feature type="region of interest" description="Disordered" evidence="28">
    <location>
        <begin position="816"/>
        <end position="847"/>
    </location>
</feature>
<keyword evidence="19" id="KW-0112">Calmodulin-binding</keyword>
<dbReference type="InterPro" id="IPR036116">
    <property type="entry name" value="FN3_sf"/>
</dbReference>
<dbReference type="Pfam" id="PF00069">
    <property type="entry name" value="Pkinase"/>
    <property type="match status" value="1"/>
</dbReference>
<feature type="domain" description="Ig-like" evidence="30">
    <location>
        <begin position="710"/>
        <end position="806"/>
    </location>
</feature>
<feature type="domain" description="Ig-like" evidence="30">
    <location>
        <begin position="609"/>
        <end position="700"/>
    </location>
</feature>
<dbReference type="FunFam" id="2.60.40.10:FF:000425">
    <property type="entry name" value="Myosin light chain kinase"/>
    <property type="match status" value="1"/>
</dbReference>
<evidence type="ECO:0000313" key="33">
    <source>
        <dbReference type="Proteomes" id="UP000472277"/>
    </source>
</evidence>
<feature type="compositionally biased region" description="Low complexity" evidence="28">
    <location>
        <begin position="976"/>
        <end position="996"/>
    </location>
</feature>
<keyword evidence="20" id="KW-1015">Disulfide bond</keyword>
<evidence type="ECO:0000256" key="6">
    <source>
        <dbReference type="ARBA" id="ARBA00012430"/>
    </source>
</evidence>
<dbReference type="InterPro" id="IPR008271">
    <property type="entry name" value="Ser/Thr_kinase_AS"/>
</dbReference>
<feature type="compositionally biased region" description="Polar residues" evidence="28">
    <location>
        <begin position="12"/>
        <end position="24"/>
    </location>
</feature>
<evidence type="ECO:0000259" key="31">
    <source>
        <dbReference type="PROSITE" id="PS50853"/>
    </source>
</evidence>
<evidence type="ECO:0000256" key="4">
    <source>
        <dbReference type="ARBA" id="ARBA00004529"/>
    </source>
</evidence>
<reference evidence="32" key="1">
    <citation type="submission" date="2025-08" db="UniProtKB">
        <authorList>
            <consortium name="Ensembl"/>
        </authorList>
    </citation>
    <scope>IDENTIFICATION</scope>
</reference>
<comment type="similarity">
    <text evidence="5">Belongs to the protein kinase superfamily. CAMK Ser/Thr protein kinase family.</text>
</comment>
<evidence type="ECO:0000259" key="30">
    <source>
        <dbReference type="PROSITE" id="PS50835"/>
    </source>
</evidence>
<evidence type="ECO:0000256" key="27">
    <source>
        <dbReference type="PROSITE-ProRule" id="PRU10141"/>
    </source>
</evidence>
<dbReference type="InterPro" id="IPR013098">
    <property type="entry name" value="Ig_I-set"/>
</dbReference>
<keyword evidence="15" id="KW-0418">Kinase</keyword>
<evidence type="ECO:0000256" key="19">
    <source>
        <dbReference type="ARBA" id="ARBA00022860"/>
    </source>
</evidence>
<feature type="compositionally biased region" description="Basic and acidic residues" evidence="28">
    <location>
        <begin position="285"/>
        <end position="314"/>
    </location>
</feature>
<keyword evidence="10" id="KW-0597">Phosphoprotein</keyword>
<evidence type="ECO:0000256" key="8">
    <source>
        <dbReference type="ARBA" id="ARBA00022490"/>
    </source>
</evidence>
<feature type="compositionally biased region" description="Basic and acidic residues" evidence="28">
    <location>
        <begin position="344"/>
        <end position="360"/>
    </location>
</feature>
<dbReference type="PROSITE" id="PS50853">
    <property type="entry name" value="FN3"/>
    <property type="match status" value="1"/>
</dbReference>
<evidence type="ECO:0000256" key="24">
    <source>
        <dbReference type="ARBA" id="ARBA00023319"/>
    </source>
</evidence>
<dbReference type="GO" id="GO:0003007">
    <property type="term" value="P:heart morphogenesis"/>
    <property type="evidence" value="ECO:0007669"/>
    <property type="project" value="UniProtKB-ARBA"/>
</dbReference>
<dbReference type="GO" id="GO:0045989">
    <property type="term" value="P:positive regulation of striated muscle contraction"/>
    <property type="evidence" value="ECO:0007669"/>
    <property type="project" value="UniProtKB-ARBA"/>
</dbReference>
<dbReference type="GO" id="GO:0055013">
    <property type="term" value="P:cardiac muscle cell development"/>
    <property type="evidence" value="ECO:0007669"/>
    <property type="project" value="UniProtKB-ARBA"/>
</dbReference>
<feature type="region of interest" description="Disordered" evidence="28">
    <location>
        <begin position="12"/>
        <end position="43"/>
    </location>
</feature>
<evidence type="ECO:0000256" key="10">
    <source>
        <dbReference type="ARBA" id="ARBA00022553"/>
    </source>
</evidence>
<feature type="compositionally biased region" description="Low complexity" evidence="28">
    <location>
        <begin position="816"/>
        <end position="826"/>
    </location>
</feature>
<dbReference type="FunFam" id="1.10.510.10:FF:000175">
    <property type="entry name" value="Myosin light chain kinase, smooth muscle"/>
    <property type="match status" value="1"/>
</dbReference>
<dbReference type="SMART" id="SM00406">
    <property type="entry name" value="IGv"/>
    <property type="match status" value="2"/>
</dbReference>
<feature type="region of interest" description="Disordered" evidence="28">
    <location>
        <begin position="965"/>
        <end position="1007"/>
    </location>
</feature>
<dbReference type="Ensembl" id="ENSSTUT00000112987.1">
    <property type="protein sequence ID" value="ENSSTUP00000105378.1"/>
    <property type="gene ID" value="ENSSTUG00000046755.1"/>
</dbReference>
<dbReference type="PANTHER" id="PTHR47633">
    <property type="entry name" value="IMMUNOGLOBULIN"/>
    <property type="match status" value="1"/>
</dbReference>
<dbReference type="InterPro" id="IPR036179">
    <property type="entry name" value="Ig-like_dom_sf"/>
</dbReference>
<dbReference type="GO" id="GO:0060298">
    <property type="term" value="P:positive regulation of sarcomere organization"/>
    <property type="evidence" value="ECO:0007669"/>
    <property type="project" value="UniProtKB-ARBA"/>
</dbReference>
<dbReference type="InterPro" id="IPR007110">
    <property type="entry name" value="Ig-like_dom"/>
</dbReference>
<evidence type="ECO:0000256" key="22">
    <source>
        <dbReference type="ARBA" id="ARBA00023212"/>
    </source>
</evidence>
<dbReference type="InterPro" id="IPR017441">
    <property type="entry name" value="Protein_kinase_ATP_BS"/>
</dbReference>
<keyword evidence="22" id="KW-0206">Cytoskeleton</keyword>
<dbReference type="InterPro" id="IPR003961">
    <property type="entry name" value="FN3_dom"/>
</dbReference>
<dbReference type="SUPFAM" id="SSF48726">
    <property type="entry name" value="Immunoglobulin"/>
    <property type="match status" value="9"/>
</dbReference>
<dbReference type="SMART" id="SM00220">
    <property type="entry name" value="S_TKc"/>
    <property type="match status" value="1"/>
</dbReference>
<evidence type="ECO:0000256" key="23">
    <source>
        <dbReference type="ARBA" id="ARBA00023273"/>
    </source>
</evidence>
<dbReference type="FunFam" id="2.60.40.10:FF:000145">
    <property type="entry name" value="Myosin light chain kinase, smooth muscle"/>
    <property type="match status" value="1"/>
</dbReference>
<feature type="domain" description="Ig-like" evidence="30">
    <location>
        <begin position="400"/>
        <end position="488"/>
    </location>
</feature>
<dbReference type="SMART" id="SM00409">
    <property type="entry name" value="IG"/>
    <property type="match status" value="9"/>
</dbReference>
<comment type="cofactor">
    <cofactor evidence="2">
        <name>Mg(2+)</name>
        <dbReference type="ChEBI" id="CHEBI:18420"/>
    </cofactor>
</comment>
<dbReference type="GeneTree" id="ENSGT00940000157879"/>
<feature type="domain" description="Ig-like" evidence="30">
    <location>
        <begin position="1161"/>
        <end position="1250"/>
    </location>
</feature>
<keyword evidence="13" id="KW-0677">Repeat</keyword>
<dbReference type="GO" id="GO:0046872">
    <property type="term" value="F:metal ion binding"/>
    <property type="evidence" value="ECO:0007669"/>
    <property type="project" value="UniProtKB-KW"/>
</dbReference>
<dbReference type="PROSITE" id="PS00107">
    <property type="entry name" value="PROTEIN_KINASE_ATP"/>
    <property type="match status" value="1"/>
</dbReference>
<keyword evidence="33" id="KW-1185">Reference proteome</keyword>
<feature type="compositionally biased region" description="Basic and acidic residues" evidence="28">
    <location>
        <begin position="376"/>
        <end position="389"/>
    </location>
</feature>
<evidence type="ECO:0000256" key="21">
    <source>
        <dbReference type="ARBA" id="ARBA00023203"/>
    </source>
</evidence>
<dbReference type="Gene3D" id="2.60.40.10">
    <property type="entry name" value="Immunoglobulins"/>
    <property type="match status" value="10"/>
</dbReference>
<dbReference type="GO" id="GO:0004687">
    <property type="term" value="F:myosin light chain kinase activity"/>
    <property type="evidence" value="ECO:0007669"/>
    <property type="project" value="UniProtKB-EC"/>
</dbReference>
<dbReference type="PANTHER" id="PTHR47633:SF1">
    <property type="entry name" value="MYOSIN LIGHT CHAIN KINASE, SMOOTH MUSCLE"/>
    <property type="match status" value="1"/>
</dbReference>
<dbReference type="FunFam" id="2.60.40.10:FF:000580">
    <property type="entry name" value="Myosin light chain kinase, smooth muscle"/>
    <property type="match status" value="1"/>
</dbReference>
<feature type="domain" description="Fibronectin type-III" evidence="31">
    <location>
        <begin position="1257"/>
        <end position="1352"/>
    </location>
</feature>
<dbReference type="SUPFAM" id="SSF56112">
    <property type="entry name" value="Protein kinase-like (PK-like)"/>
    <property type="match status" value="1"/>
</dbReference>
<evidence type="ECO:0000256" key="2">
    <source>
        <dbReference type="ARBA" id="ARBA00001946"/>
    </source>
</evidence>
<evidence type="ECO:0000256" key="9">
    <source>
        <dbReference type="ARBA" id="ARBA00022527"/>
    </source>
</evidence>
<reference evidence="32" key="2">
    <citation type="submission" date="2025-09" db="UniProtKB">
        <authorList>
            <consortium name="Ensembl"/>
        </authorList>
    </citation>
    <scope>IDENTIFICATION</scope>
</reference>
<organism evidence="32 33">
    <name type="scientific">Salmo trutta</name>
    <name type="common">Brown trout</name>
    <dbReference type="NCBI Taxonomy" id="8032"/>
    <lineage>
        <taxon>Eukaryota</taxon>
        <taxon>Metazoa</taxon>
        <taxon>Chordata</taxon>
        <taxon>Craniata</taxon>
        <taxon>Vertebrata</taxon>
        <taxon>Euteleostomi</taxon>
        <taxon>Actinopterygii</taxon>
        <taxon>Neopterygii</taxon>
        <taxon>Teleostei</taxon>
        <taxon>Protacanthopterygii</taxon>
        <taxon>Salmoniformes</taxon>
        <taxon>Salmonidae</taxon>
        <taxon>Salmoninae</taxon>
        <taxon>Salmo</taxon>
    </lineage>
</organism>
<dbReference type="GO" id="GO:0030027">
    <property type="term" value="C:lamellipodium"/>
    <property type="evidence" value="ECO:0007669"/>
    <property type="project" value="UniProtKB-SubCell"/>
</dbReference>
<feature type="region of interest" description="Disordered" evidence="28">
    <location>
        <begin position="251"/>
        <end position="413"/>
    </location>
</feature>
<dbReference type="InterPro" id="IPR013783">
    <property type="entry name" value="Ig-like_fold"/>
</dbReference>
<dbReference type="InterPro" id="IPR000719">
    <property type="entry name" value="Prot_kinase_dom"/>
</dbReference>
<evidence type="ECO:0000256" key="20">
    <source>
        <dbReference type="ARBA" id="ARBA00023157"/>
    </source>
</evidence>
<evidence type="ECO:0000256" key="1">
    <source>
        <dbReference type="ARBA" id="ARBA00001913"/>
    </source>
</evidence>
<comment type="cofactor">
    <cofactor evidence="1">
        <name>Ca(2+)</name>
        <dbReference type="ChEBI" id="CHEBI:29108"/>
    </cofactor>
</comment>
<feature type="binding site" evidence="27">
    <location>
        <position position="1412"/>
    </location>
    <ligand>
        <name>ATP</name>
        <dbReference type="ChEBI" id="CHEBI:30616"/>
    </ligand>
</feature>
<dbReference type="PROSITE" id="PS50011">
    <property type="entry name" value="PROTEIN_KINASE_DOM"/>
    <property type="match status" value="1"/>
</dbReference>
<feature type="region of interest" description="Disordered" evidence="28">
    <location>
        <begin position="938"/>
        <end position="957"/>
    </location>
</feature>
<evidence type="ECO:0000256" key="7">
    <source>
        <dbReference type="ARBA" id="ARBA00021842"/>
    </source>
</evidence>
<keyword evidence="18" id="KW-0460">Magnesium</keyword>
<dbReference type="GO" id="GO:0001725">
    <property type="term" value="C:stress fiber"/>
    <property type="evidence" value="ECO:0007669"/>
    <property type="project" value="UniProtKB-SubCell"/>
</dbReference>
<keyword evidence="24" id="KW-0393">Immunoglobulin domain</keyword>
<dbReference type="CDD" id="cd00063">
    <property type="entry name" value="FN3"/>
    <property type="match status" value="1"/>
</dbReference>
<dbReference type="Pfam" id="PF07679">
    <property type="entry name" value="I-set"/>
    <property type="match status" value="9"/>
</dbReference>
<dbReference type="InterPro" id="IPR013106">
    <property type="entry name" value="Ig_V-set"/>
</dbReference>
<evidence type="ECO:0000256" key="18">
    <source>
        <dbReference type="ARBA" id="ARBA00022842"/>
    </source>
</evidence>
<evidence type="ECO:0000256" key="17">
    <source>
        <dbReference type="ARBA" id="ARBA00022840"/>
    </source>
</evidence>
<feature type="domain" description="Ig-like" evidence="30">
    <location>
        <begin position="1715"/>
        <end position="1806"/>
    </location>
</feature>
<keyword evidence="9" id="KW-0723">Serine/threonine-protein kinase</keyword>
<dbReference type="Proteomes" id="UP000472277">
    <property type="component" value="Chromosome 24"/>
</dbReference>
<keyword evidence="8" id="KW-0963">Cytoplasm</keyword>
<evidence type="ECO:0000256" key="11">
    <source>
        <dbReference type="ARBA" id="ARBA00022679"/>
    </source>
</evidence>
<evidence type="ECO:0000256" key="26">
    <source>
        <dbReference type="ARBA" id="ARBA00078563"/>
    </source>
</evidence>
<evidence type="ECO:0000259" key="29">
    <source>
        <dbReference type="PROSITE" id="PS50011"/>
    </source>
</evidence>
<evidence type="ECO:0000256" key="12">
    <source>
        <dbReference type="ARBA" id="ARBA00022723"/>
    </source>
</evidence>
<dbReference type="GO" id="GO:0005524">
    <property type="term" value="F:ATP binding"/>
    <property type="evidence" value="ECO:0007669"/>
    <property type="project" value="UniProtKB-UniRule"/>
</dbReference>
<dbReference type="SUPFAM" id="SSF49265">
    <property type="entry name" value="Fibronectin type III"/>
    <property type="match status" value="1"/>
</dbReference>
<evidence type="ECO:0000256" key="15">
    <source>
        <dbReference type="ARBA" id="ARBA00022777"/>
    </source>
</evidence>
<comment type="subcellular location">
    <subcellularLocation>
        <location evidence="3">Cell projection</location>
        <location evidence="3">Lamellipodium</location>
    </subcellularLocation>
    <subcellularLocation>
        <location evidence="4">Cytoplasm</location>
        <location evidence="4">Cytoskeleton</location>
        <location evidence="4">Stress fiber</location>
    </subcellularLocation>
</comment>
<feature type="domain" description="Protein kinase" evidence="29">
    <location>
        <begin position="1383"/>
        <end position="1638"/>
    </location>
</feature>
<dbReference type="Gene3D" id="3.30.200.20">
    <property type="entry name" value="Phosphorylase Kinase, domain 1"/>
    <property type="match status" value="1"/>
</dbReference>
<dbReference type="PROSITE" id="PS50835">
    <property type="entry name" value="IG_LIKE"/>
    <property type="match status" value="9"/>
</dbReference>
<dbReference type="InterPro" id="IPR003599">
    <property type="entry name" value="Ig_sub"/>
</dbReference>
<dbReference type="Gene3D" id="1.10.510.10">
    <property type="entry name" value="Transferase(Phosphotransferase) domain 1"/>
    <property type="match status" value="1"/>
</dbReference>
<feature type="compositionally biased region" description="Polar residues" evidence="28">
    <location>
        <begin position="828"/>
        <end position="837"/>
    </location>
</feature>
<gene>
    <name evidence="32" type="primary">MYLK</name>
    <name evidence="32" type="synonym">LOC115160690</name>
</gene>
<dbReference type="FunFam" id="2.60.40.10:FF:000107">
    <property type="entry name" value="Myosin, light chain kinase a"/>
    <property type="match status" value="1"/>
</dbReference>
<dbReference type="EC" id="2.7.11.18" evidence="6"/>
<keyword evidence="21" id="KW-0009">Actin-binding</keyword>
<feature type="domain" description="Ig-like" evidence="30">
    <location>
        <begin position="499"/>
        <end position="585"/>
    </location>
</feature>
<keyword evidence="11" id="KW-0808">Transferase</keyword>
<keyword evidence="23" id="KW-0966">Cell projection</keyword>
<name>A0A674EAN6_SALTR</name>
<dbReference type="SMART" id="SM00060">
    <property type="entry name" value="FN3"/>
    <property type="match status" value="1"/>
</dbReference>
<sequence>MGDVQLVTTRISKTSLTQGQGSPSQDPPAFTLPPRNARVSPGGTARLDGKVRGYPEPQVTWSRNGKAVIAGERFVMEQSSRGTFSLVVHCVQEEDAGRYTCEAVNDAGSRQVTVEITIEGKKSSLPSSSRTGGRFGVSTMESMPSIWGESPPKFVTRPSRIFVRMGQSGKFSAKITGRPQPLVTWLKGDEELHTSSHFNMFEKSGIHFLEIRDACVDDAGMYTCSVANSAGKATATAELNVQGKILQPSTHRRCPKYLGPSAPVAPVPKTTDSPEVKHTSNGLLADRRSPTKTGDRTETRERLTTLTRETKGGTEKPGVATPKAASSTTLQHHLRGQGAARTSPDPHNRAPERDTRDRVKTPPVGVQSPPQPSPEPTRETRRQARESRSARAAVTAGAPPKFDSVPQSQDTKEGTKVAFKCQVSGSPVPGLSWVKDGFPLRPRTGLTFQQDGNTHILTVDNVQKRDSGTYGCTMTTSAGKVSSTWNLTVKNPRLEGKPPAFSTVLKGCSVSEGQDFLLQCSVEGEPLPNIFWLLNGERPVPHAHSAFENGLTQLAVQGALPEDEGQYACVAENSHGRAVCTSRVIVKAKKHFKRMDPPNAVDTKKPSKPSAPVFLRGLKDLKVMDGSKVIMTVEVTGNPHPEIVWLHNGKEIQESEDFHFERKGSQYSLFIQEVFPEDTGKYTCEVWNEVGEVRTEASLTVQEPQDGVQPWFITKPKSTTASLGQNVLLSCAIAGDPFPQWSWMKQGQVVTTGLDYEILQKEDVVSLLIRRVRSHHAGDYEISLRNKVGDCSCVATLLVSEGAVVSSGEHQTYRVGGVDGTVRGRGAPSSSSIQQEPVESEEPSAAQGLLKRRVETKEHREDQIRLQEAEQRDFRTVLGRKVTTKSVSEEDLKEITAEQMDFRSQLQPRGVKPKTLSEDERKVNAPAQVDFRAVLGKKGGAAKPGAVPAEKGEPADFRSVLANKKKQTSLENNGESPAPAAALARAAATPKAPASSPDKKEKEKNAVNCVDGGIIDKKNNNIGKEPAFSQKLSDVSVVDGARLRLQCQVTCDPPATITWTLDGKVIKPSKFIKLSNEGKCCSLTIDKALPEDEGQYKCRAENSAGKAECSCMVLVDGELFQADARIKKPNTKMFVLMMEMFLAEVTVGLCVFCVCRPAMPPQIVQFPDDMKILAGEKVEILCKFGGAPPVNCTWLKFRKPIQEVKGVLTIETTEVTSQLTIADSQQDHCGCYTIELRNSYGLRQAALNLTIVDKPDPPARVPAASDIRRSTLTLSWYGPTYDGGSAVQSYNLEIWNSVDKEWKNLVSCNSTSYNVQNLLGQRQYKFRVRAVNIYGIGEPSAESEAVTMLEEDVEGELPLVASMKEPDYRDVIVRTDVKVKDLYDVEERLGTGKFGQVFKLLEKATKKHWAGKFIKAYSAKEKDNVRQEIAIMNSLHHPKLVQCIDAFEGKSDIVMVLEMISGGELFERIIDEDFELTEREVIKYMLQIVDGVHYIHKQGIVHLDLKPENIMCVNKTGSTIKLIDFGLARRLESSGTLKVLFGTPEFVAPEVINYEAISYPTDMWSIGVICYILVSGLSPFMGDNDNETLSNVTSATWDFEDDAFDEISDHAKDFITNLLKKDMRARLTCDQCYEHPWLKQDTGKMEAKKLSKERMKKYILRRKWQKTGHAVRAIGRLSSMAMLAGVSAKKGSPTEGEDNQFLECLEYEEKTQVKPTFSSVIKDVEVVEGSAARFDCKIEGYPDPEVVWYKDEQPIKETRHFQIDYDEEGNCSLVISEVNGDDDAKYTVKAVNSLGEATCTAELLVEVMEEEEEEEEE</sequence>
<evidence type="ECO:0000256" key="25">
    <source>
        <dbReference type="ARBA" id="ARBA00030959"/>
    </source>
</evidence>
<dbReference type="SMART" id="SM00408">
    <property type="entry name" value="IGc2"/>
    <property type="match status" value="9"/>
</dbReference>
<evidence type="ECO:0000313" key="32">
    <source>
        <dbReference type="Ensembl" id="ENSSTUP00000105378.1"/>
    </source>
</evidence>
<dbReference type="FunFam" id="2.60.40.10:FF:000147">
    <property type="entry name" value="Myosin light chain kinase"/>
    <property type="match status" value="1"/>
</dbReference>
<dbReference type="Pfam" id="PF00041">
    <property type="entry name" value="fn3"/>
    <property type="match status" value="1"/>
</dbReference>
<dbReference type="InterPro" id="IPR011009">
    <property type="entry name" value="Kinase-like_dom_sf"/>
</dbReference>
<evidence type="ECO:0000256" key="14">
    <source>
        <dbReference type="ARBA" id="ARBA00022741"/>
    </source>
</evidence>
<dbReference type="FunFam" id="2.60.40.10:FF:000297">
    <property type="entry name" value="Myosin light chain kinase, smooth muscle"/>
    <property type="match status" value="1"/>
</dbReference>
<keyword evidence="17 27" id="KW-0067">ATP-binding</keyword>
<feature type="compositionally biased region" description="Low complexity" evidence="28">
    <location>
        <begin position="938"/>
        <end position="949"/>
    </location>
</feature>
<keyword evidence="16" id="KW-0106">Calcium</keyword>
<dbReference type="FunFam" id="2.60.40.10:FF:000080">
    <property type="entry name" value="Myosin light chain kinase, smooth muscle"/>
    <property type="match status" value="3"/>
</dbReference>
<dbReference type="InterPro" id="IPR003598">
    <property type="entry name" value="Ig_sub2"/>
</dbReference>
<keyword evidence="14 27" id="KW-0547">Nucleotide-binding</keyword>
<protein>
    <recommendedName>
        <fullName evidence="7">Myosin light chain kinase, smooth muscle</fullName>
        <ecNumber evidence="6">2.7.11.18</ecNumber>
    </recommendedName>
    <alternativeName>
        <fullName evidence="26">Kinase-related protein</fullName>
    </alternativeName>
    <alternativeName>
        <fullName evidence="25">Telokin</fullName>
    </alternativeName>
</protein>
<evidence type="ECO:0000256" key="5">
    <source>
        <dbReference type="ARBA" id="ARBA00006692"/>
    </source>
</evidence>
<evidence type="ECO:0000256" key="3">
    <source>
        <dbReference type="ARBA" id="ARBA00004510"/>
    </source>
</evidence>
<proteinExistence type="inferred from homology"/>
<dbReference type="GO" id="GO:0005516">
    <property type="term" value="F:calmodulin binding"/>
    <property type="evidence" value="ECO:0007669"/>
    <property type="project" value="UniProtKB-KW"/>
</dbReference>
<evidence type="ECO:0000256" key="13">
    <source>
        <dbReference type="ARBA" id="ARBA00022737"/>
    </source>
</evidence>